<gene>
    <name evidence="4" type="ORF">LUZ62_052186</name>
</gene>
<feature type="compositionally biased region" description="Low complexity" evidence="2">
    <location>
        <begin position="7"/>
        <end position="27"/>
    </location>
</feature>
<feature type="compositionally biased region" description="Polar residues" evidence="2">
    <location>
        <begin position="50"/>
        <end position="71"/>
    </location>
</feature>
<keyword evidence="3" id="KW-0472">Membrane</keyword>
<evidence type="ECO:0000313" key="4">
    <source>
        <dbReference type="EMBL" id="KAJ4800940.1"/>
    </source>
</evidence>
<evidence type="ECO:0000256" key="3">
    <source>
        <dbReference type="SAM" id="Phobius"/>
    </source>
</evidence>
<dbReference type="PANTHER" id="PTHR35493:SF1">
    <property type="entry name" value="STRUCTURAL MAINTENANCE OF CHROMOSOMES PROTEIN"/>
    <property type="match status" value="1"/>
</dbReference>
<keyword evidence="3" id="KW-0812">Transmembrane</keyword>
<keyword evidence="3" id="KW-1133">Transmembrane helix</keyword>
<proteinExistence type="predicted"/>
<dbReference type="AlphaFoldDB" id="A0AAV8GB96"/>
<dbReference type="EMBL" id="JAMFTS010000002">
    <property type="protein sequence ID" value="KAJ4800940.1"/>
    <property type="molecule type" value="Genomic_DNA"/>
</dbReference>
<dbReference type="PANTHER" id="PTHR35493">
    <property type="entry name" value="STRUCTURAL MAINTENANCE OF CHROMOSOMES PROTEIN"/>
    <property type="match status" value="1"/>
</dbReference>
<evidence type="ECO:0000313" key="5">
    <source>
        <dbReference type="Proteomes" id="UP001140206"/>
    </source>
</evidence>
<keyword evidence="5" id="KW-1185">Reference proteome</keyword>
<feature type="transmembrane region" description="Helical" evidence="3">
    <location>
        <begin position="304"/>
        <end position="324"/>
    </location>
</feature>
<accession>A0AAV8GB96</accession>
<organism evidence="4 5">
    <name type="scientific">Rhynchospora pubera</name>
    <dbReference type="NCBI Taxonomy" id="906938"/>
    <lineage>
        <taxon>Eukaryota</taxon>
        <taxon>Viridiplantae</taxon>
        <taxon>Streptophyta</taxon>
        <taxon>Embryophyta</taxon>
        <taxon>Tracheophyta</taxon>
        <taxon>Spermatophyta</taxon>
        <taxon>Magnoliopsida</taxon>
        <taxon>Liliopsida</taxon>
        <taxon>Poales</taxon>
        <taxon>Cyperaceae</taxon>
        <taxon>Cyperoideae</taxon>
        <taxon>Rhynchosporeae</taxon>
        <taxon>Rhynchospora</taxon>
    </lineage>
</organism>
<sequence length="423" mass="47313">MATTKLSSRYNSIDSHSSSSSTSTSSSNKKNPISGSKPRYKPSDLVGPTKGTTSQAITRAKSTTPQGQNLGSLLRKLIDKRSMNPKKHGPPVLPPDPIAKEAKGAGKPSGSNISALSRKLFQKGAEKKALTEVKSNTRTLAMVLRSERELLAQNKEYEDEICELRLLLEERNNEIEKLKDLCLKQREEIKALKDAVLFPEETNMQMQYLVEKQGEELEQAKQVIPALQREVSSLTAHLHCLALDLAQVKAEKHGANACIDGLMNPPRTPILHSQEETTFTLVILFLFFFVFCHTIYNLKFSNSANPYFFCAPIIIIIIIIIIFCQESSTSRPEVSEYGSSNEMFLKDFNPCLTPRFSKQKFMGYDGYKSPSRGAFAELYDAKKSISLKPDRTSSSSCKSNTTKKCKSEEDKWPVEKLVSHNLF</sequence>
<evidence type="ECO:0000256" key="1">
    <source>
        <dbReference type="SAM" id="Coils"/>
    </source>
</evidence>
<keyword evidence="1" id="KW-0175">Coiled coil</keyword>
<protein>
    <submittedName>
        <fullName evidence="4">Structural maintenance of chromosomes protein</fullName>
    </submittedName>
</protein>
<feature type="transmembrane region" description="Helical" evidence="3">
    <location>
        <begin position="277"/>
        <end position="298"/>
    </location>
</feature>
<dbReference type="Proteomes" id="UP001140206">
    <property type="component" value="Chromosome 2"/>
</dbReference>
<reference evidence="4" key="1">
    <citation type="submission" date="2022-08" db="EMBL/GenBank/DDBJ databases">
        <authorList>
            <person name="Marques A."/>
        </authorList>
    </citation>
    <scope>NUCLEOTIDE SEQUENCE</scope>
    <source>
        <strain evidence="4">RhyPub2mFocal</strain>
        <tissue evidence="4">Leaves</tissue>
    </source>
</reference>
<evidence type="ECO:0000256" key="2">
    <source>
        <dbReference type="SAM" id="MobiDB-lite"/>
    </source>
</evidence>
<feature type="region of interest" description="Disordered" evidence="2">
    <location>
        <begin position="1"/>
        <end position="113"/>
    </location>
</feature>
<feature type="coiled-coil region" evidence="1">
    <location>
        <begin position="168"/>
        <end position="237"/>
    </location>
</feature>
<comment type="caution">
    <text evidence="4">The sequence shown here is derived from an EMBL/GenBank/DDBJ whole genome shotgun (WGS) entry which is preliminary data.</text>
</comment>
<name>A0AAV8GB96_9POAL</name>